<keyword evidence="2" id="KW-1185">Reference proteome</keyword>
<evidence type="ECO:0000313" key="1">
    <source>
        <dbReference type="EMBL" id="VEL21525.1"/>
    </source>
</evidence>
<protein>
    <submittedName>
        <fullName evidence="1">Uncharacterized protein</fullName>
    </submittedName>
</protein>
<dbReference type="AlphaFoldDB" id="A0A3S5CMR0"/>
<dbReference type="EMBL" id="CAAALY010051770">
    <property type="protein sequence ID" value="VEL21525.1"/>
    <property type="molecule type" value="Genomic_DNA"/>
</dbReference>
<sequence length="83" mass="9292">MNPGLSPLYAYTQVTTKRLTVVKYEGGEQIAYVDSISLNGSWYQVCRVFLDSDRLSLKITSYSLILDLGLDVVMVLLCPDEVI</sequence>
<evidence type="ECO:0000313" key="2">
    <source>
        <dbReference type="Proteomes" id="UP000784294"/>
    </source>
</evidence>
<gene>
    <name evidence="1" type="ORF">PXEA_LOCUS14965</name>
</gene>
<name>A0A3S5CMR0_9PLAT</name>
<accession>A0A3S5CMR0</accession>
<dbReference type="Proteomes" id="UP000784294">
    <property type="component" value="Unassembled WGS sequence"/>
</dbReference>
<reference evidence="1" key="1">
    <citation type="submission" date="2018-11" db="EMBL/GenBank/DDBJ databases">
        <authorList>
            <consortium name="Pathogen Informatics"/>
        </authorList>
    </citation>
    <scope>NUCLEOTIDE SEQUENCE</scope>
</reference>
<comment type="caution">
    <text evidence="1">The sequence shown here is derived from an EMBL/GenBank/DDBJ whole genome shotgun (WGS) entry which is preliminary data.</text>
</comment>
<organism evidence="1 2">
    <name type="scientific">Protopolystoma xenopodis</name>
    <dbReference type="NCBI Taxonomy" id="117903"/>
    <lineage>
        <taxon>Eukaryota</taxon>
        <taxon>Metazoa</taxon>
        <taxon>Spiralia</taxon>
        <taxon>Lophotrochozoa</taxon>
        <taxon>Platyhelminthes</taxon>
        <taxon>Monogenea</taxon>
        <taxon>Polyopisthocotylea</taxon>
        <taxon>Polystomatidea</taxon>
        <taxon>Polystomatidae</taxon>
        <taxon>Protopolystoma</taxon>
    </lineage>
</organism>
<proteinExistence type="predicted"/>